<evidence type="ECO:0000256" key="2">
    <source>
        <dbReference type="ARBA" id="ARBA00022448"/>
    </source>
</evidence>
<keyword evidence="8" id="KW-1185">Reference proteome</keyword>
<protein>
    <recommendedName>
        <fullName evidence="5">Putrescine-binding periplasmic protein</fullName>
    </recommendedName>
</protein>
<feature type="signal peptide" evidence="6">
    <location>
        <begin position="1"/>
        <end position="23"/>
    </location>
</feature>
<sequence length="381" mass="41786">MRKTPLCLLVVSALALSACGGQQAPPADQAAEPAAPPPAAERSVNFYNWSDYIGEETLANFTAETGVKVTYDVFDSNETLEAKLVAGGSGYDVVVPSLSFLGRQIQAGVFAEIDRSRLSNYGNLDPVLMERIAKTDPGNKYSVPYLWGTTGIGYNVAKVKEVLGADYVVDSWKMVFEPETMAKLANCGVTFLDTPTEMVPTVLSYLGEEPNSFDEAVIEKAGAKLDAIREHVRYYHSSKYITDLANGDICVAVGWSGDVFQARDRAVEADNGVEINYVIPSEGAIMWFDMMAIPKDAKNVDEAYALIDYLLKPQVMADIQNYVTYASANTAAFPLLDETVRINPAVYPPEEVKAKLFTLAVLPPEVDRLYTRLWTRLKTGR</sequence>
<comment type="caution">
    <text evidence="7">The sequence shown here is derived from an EMBL/GenBank/DDBJ whole genome shotgun (WGS) entry which is preliminary data.</text>
</comment>
<evidence type="ECO:0000256" key="5">
    <source>
        <dbReference type="PIRNR" id="PIRNR019574"/>
    </source>
</evidence>
<dbReference type="RefSeq" id="WP_248208016.1">
    <property type="nucleotide sequence ID" value="NZ_JALNMH010000006.1"/>
</dbReference>
<evidence type="ECO:0000256" key="6">
    <source>
        <dbReference type="SAM" id="SignalP"/>
    </source>
</evidence>
<comment type="similarity">
    <text evidence="5">Belongs to the bacterial solute-binding protein PotD/PotF family.</text>
</comment>
<feature type="chain" id="PRO_5046780547" description="Putrescine-binding periplasmic protein" evidence="6">
    <location>
        <begin position="24"/>
        <end position="381"/>
    </location>
</feature>
<name>A0ABT0GGU0_9GAMM</name>
<dbReference type="CDD" id="cd13659">
    <property type="entry name" value="PBP2_PotF"/>
    <property type="match status" value="1"/>
</dbReference>
<evidence type="ECO:0000256" key="4">
    <source>
        <dbReference type="ARBA" id="ARBA00022764"/>
    </source>
</evidence>
<organism evidence="7 8">
    <name type="scientific">Pseudomarimonas salicorniae</name>
    <dbReference type="NCBI Taxonomy" id="2933270"/>
    <lineage>
        <taxon>Bacteria</taxon>
        <taxon>Pseudomonadati</taxon>
        <taxon>Pseudomonadota</taxon>
        <taxon>Gammaproteobacteria</taxon>
        <taxon>Lysobacterales</taxon>
        <taxon>Lysobacteraceae</taxon>
        <taxon>Pseudomarimonas</taxon>
    </lineage>
</organism>
<evidence type="ECO:0000256" key="3">
    <source>
        <dbReference type="ARBA" id="ARBA00022729"/>
    </source>
</evidence>
<dbReference type="Gene3D" id="3.40.190.10">
    <property type="entry name" value="Periplasmic binding protein-like II"/>
    <property type="match status" value="2"/>
</dbReference>
<dbReference type="SUPFAM" id="SSF53850">
    <property type="entry name" value="Periplasmic binding protein-like II"/>
    <property type="match status" value="1"/>
</dbReference>
<gene>
    <name evidence="7" type="ORF">M0G41_08740</name>
</gene>
<dbReference type="Proteomes" id="UP001431449">
    <property type="component" value="Unassembled WGS sequence"/>
</dbReference>
<evidence type="ECO:0000313" key="8">
    <source>
        <dbReference type="Proteomes" id="UP001431449"/>
    </source>
</evidence>
<keyword evidence="3 6" id="KW-0732">Signal</keyword>
<dbReference type="PIRSF" id="PIRSF019574">
    <property type="entry name" value="Periplasmic_polyamine_BP"/>
    <property type="match status" value="1"/>
</dbReference>
<dbReference type="InterPro" id="IPR001188">
    <property type="entry name" value="Sperm_putr-bd"/>
</dbReference>
<comment type="function">
    <text evidence="5">Required for the activity of the bacterial periplasmic transport system of putrescine.</text>
</comment>
<accession>A0ABT0GGU0</accession>
<evidence type="ECO:0000313" key="7">
    <source>
        <dbReference type="EMBL" id="MCK7593755.1"/>
    </source>
</evidence>
<keyword evidence="4 5" id="KW-0574">Periplasm</keyword>
<dbReference type="InterPro" id="IPR006059">
    <property type="entry name" value="SBP"/>
</dbReference>
<dbReference type="Pfam" id="PF13416">
    <property type="entry name" value="SBP_bac_8"/>
    <property type="match status" value="1"/>
</dbReference>
<dbReference type="PROSITE" id="PS51257">
    <property type="entry name" value="PROKAR_LIPOPROTEIN"/>
    <property type="match status" value="1"/>
</dbReference>
<dbReference type="EMBL" id="JALNMH010000006">
    <property type="protein sequence ID" value="MCK7593755.1"/>
    <property type="molecule type" value="Genomic_DNA"/>
</dbReference>
<keyword evidence="2 5" id="KW-0813">Transport</keyword>
<dbReference type="PANTHER" id="PTHR30222">
    <property type="entry name" value="SPERMIDINE/PUTRESCINE-BINDING PERIPLASMIC PROTEIN"/>
    <property type="match status" value="1"/>
</dbReference>
<comment type="subcellular location">
    <subcellularLocation>
        <location evidence="1 5">Periplasm</location>
    </subcellularLocation>
</comment>
<dbReference type="PRINTS" id="PR00909">
    <property type="entry name" value="SPERMDNBNDNG"/>
</dbReference>
<proteinExistence type="inferred from homology"/>
<evidence type="ECO:0000256" key="1">
    <source>
        <dbReference type="ARBA" id="ARBA00004418"/>
    </source>
</evidence>
<reference evidence="7" key="1">
    <citation type="submission" date="2022-04" db="EMBL/GenBank/DDBJ databases">
        <title>Lysobacter sp. CAU 1642 isolated from sea sand.</title>
        <authorList>
            <person name="Kim W."/>
        </authorList>
    </citation>
    <scope>NUCLEOTIDE SEQUENCE</scope>
    <source>
        <strain evidence="7">CAU 1642</strain>
    </source>
</reference>
<dbReference type="PANTHER" id="PTHR30222:SF12">
    <property type="entry name" value="NORSPERMIDINE SENSOR"/>
    <property type="match status" value="1"/>
</dbReference>